<evidence type="ECO:0000313" key="2">
    <source>
        <dbReference type="Proteomes" id="UP001183006"/>
    </source>
</evidence>
<protein>
    <submittedName>
        <fullName evidence="1">Uncharacterized protein</fullName>
    </submittedName>
</protein>
<proteinExistence type="predicted"/>
<keyword evidence="2" id="KW-1185">Reference proteome</keyword>
<dbReference type="EMBL" id="CP133594">
    <property type="protein sequence ID" value="WMW22688.1"/>
    <property type="molecule type" value="Genomic_DNA"/>
</dbReference>
<dbReference type="Proteomes" id="UP001183006">
    <property type="component" value="Chromosome"/>
</dbReference>
<sequence>MQAVDSVNIEYKFSEPAEIGFTNMLYFRVNNPTDKPVENIWVRAVFPATIRCDKPVLNLGDLEPMSSVPSSFSFVPLSSGTVSMGYCDLYFEVNENKHQKPPIFFGNIDVSHSYMGLNVELLEPLRFGQSSTISIKMENRLNADLANLHLKSSFAKGVKYDTAFSDTKTMPPGSSYHVTYQVIPKVTGTIDMGYFDILFTLGNNNCKIGPVVFGEYYIQLPKVNVKLNIPDALYSEVGNAIGIYVDNKSDEVINNVCFNSCFSSFIECHNTGACIPEIQPHSSGYTSLAIKPVNSGKMYLGNLNFSFEVNEVLCQQEPIDLGTHEVA</sequence>
<dbReference type="AlphaFoldDB" id="A0AA51UGS7"/>
<dbReference type="RefSeq" id="WP_309308804.1">
    <property type="nucleotide sequence ID" value="NZ_CP133594.1"/>
</dbReference>
<dbReference type="GeneID" id="84228953"/>
<gene>
    <name evidence="1" type="ORF">RE476_02390</name>
</gene>
<evidence type="ECO:0000313" key="1">
    <source>
        <dbReference type="EMBL" id="WMW22688.1"/>
    </source>
</evidence>
<dbReference type="KEGG" id="mmav:RE476_02390"/>
<organism evidence="1 2">
    <name type="scientific">Methanolobus mangrovi</name>
    <dbReference type="NCBI Taxonomy" id="3072977"/>
    <lineage>
        <taxon>Archaea</taxon>
        <taxon>Methanobacteriati</taxon>
        <taxon>Methanobacteriota</taxon>
        <taxon>Stenosarchaea group</taxon>
        <taxon>Methanomicrobia</taxon>
        <taxon>Methanosarcinales</taxon>
        <taxon>Methanosarcinaceae</taxon>
        <taxon>Methanolobus</taxon>
    </lineage>
</organism>
<dbReference type="InterPro" id="IPR036238">
    <property type="entry name" value="Transglutaminase_C_sf"/>
</dbReference>
<reference evidence="1" key="1">
    <citation type="submission" date="2023-08" db="EMBL/GenBank/DDBJ databases">
        <title>Methanolobus mangrovi sp. nov. and Methanolobus sediminis sp. nov, two novel methylotrophic methanogens isolated from mangrove sediments in China.</title>
        <authorList>
            <person name="Zhou J."/>
        </authorList>
    </citation>
    <scope>NUCLEOTIDE SEQUENCE</scope>
    <source>
        <strain evidence="1">FTZ2</strain>
    </source>
</reference>
<accession>A0AA51UGS7</accession>
<dbReference type="GO" id="GO:0003810">
    <property type="term" value="F:protein-glutamine gamma-glutamyltransferase activity"/>
    <property type="evidence" value="ECO:0007669"/>
    <property type="project" value="InterPro"/>
</dbReference>
<name>A0AA51UGS7_9EURY</name>
<dbReference type="SUPFAM" id="SSF49309">
    <property type="entry name" value="Transglutaminase, two C-terminal domains"/>
    <property type="match status" value="1"/>
</dbReference>